<dbReference type="PANTHER" id="PTHR33116:SF86">
    <property type="entry name" value="REVERSE TRANSCRIPTASE DOMAIN-CONTAINING PROTEIN"/>
    <property type="match status" value="1"/>
</dbReference>
<dbReference type="PANTHER" id="PTHR33116">
    <property type="entry name" value="REVERSE TRANSCRIPTASE ZINC-BINDING DOMAIN-CONTAINING PROTEIN-RELATED-RELATED"/>
    <property type="match status" value="1"/>
</dbReference>
<comment type="caution">
    <text evidence="1">The sequence shown here is derived from an EMBL/GenBank/DDBJ whole genome shotgun (WGS) entry which is preliminary data.</text>
</comment>
<name>A0A2P6S9Q4_ROSCH</name>
<dbReference type="STRING" id="74649.A0A2P6S9Q4"/>
<dbReference type="EMBL" id="PDCK01000039">
    <property type="protein sequence ID" value="PRQ55386.1"/>
    <property type="molecule type" value="Genomic_DNA"/>
</dbReference>
<dbReference type="AlphaFoldDB" id="A0A2P6S9Q4"/>
<sequence>MLGVPEVPFHERYLGLPTVAGRNNKEMFKIIHERLDSHLQGWQNKLLSKAGKSVLIRAVAQVIPSFTMTVFMLPKGVCRTYQVKVAKYWWGKSGAKRGIHWAKWELLCQHKHEGGLGFRDISCFNQALLAKRVWRLILDANSLVSRILHIKYFWGQSWADVKLGPKPSYIWRSLLWRRDLICEGVRWRIGNGEMVKIRGDRWVPLPWNFKVITPRFLHEDTLVRQLMTQPGEWDTNFINSHFLPVDAERILSIPLVESGGSDVVVWHYCTNGQYTVKSGYWLGMEMKRKELGSGSVCGNGASNSRTIWSLCIPNKFKLLLWRACHAFLPCA</sequence>
<reference evidence="1 2" key="1">
    <citation type="journal article" date="2018" name="Nat. Genet.">
        <title>The Rosa genome provides new insights in the design of modern roses.</title>
        <authorList>
            <person name="Bendahmane M."/>
        </authorList>
    </citation>
    <scope>NUCLEOTIDE SEQUENCE [LARGE SCALE GENOMIC DNA]</scope>
    <source>
        <strain evidence="2">cv. Old Blush</strain>
    </source>
</reference>
<dbReference type="Gramene" id="PRQ55386">
    <property type="protein sequence ID" value="PRQ55386"/>
    <property type="gene ID" value="RchiOBHm_Chr1g0324011"/>
</dbReference>
<evidence type="ECO:0008006" key="3">
    <source>
        <dbReference type="Google" id="ProtNLM"/>
    </source>
</evidence>
<protein>
    <recommendedName>
        <fullName evidence="3">Reverse transcriptase zinc-binding domain-containing protein</fullName>
    </recommendedName>
</protein>
<proteinExistence type="predicted"/>
<evidence type="ECO:0000313" key="1">
    <source>
        <dbReference type="EMBL" id="PRQ55386.1"/>
    </source>
</evidence>
<accession>A0A2P6S9Q4</accession>
<organism evidence="1 2">
    <name type="scientific">Rosa chinensis</name>
    <name type="common">China rose</name>
    <dbReference type="NCBI Taxonomy" id="74649"/>
    <lineage>
        <taxon>Eukaryota</taxon>
        <taxon>Viridiplantae</taxon>
        <taxon>Streptophyta</taxon>
        <taxon>Embryophyta</taxon>
        <taxon>Tracheophyta</taxon>
        <taxon>Spermatophyta</taxon>
        <taxon>Magnoliopsida</taxon>
        <taxon>eudicotyledons</taxon>
        <taxon>Gunneridae</taxon>
        <taxon>Pentapetalae</taxon>
        <taxon>rosids</taxon>
        <taxon>fabids</taxon>
        <taxon>Rosales</taxon>
        <taxon>Rosaceae</taxon>
        <taxon>Rosoideae</taxon>
        <taxon>Rosoideae incertae sedis</taxon>
        <taxon>Rosa</taxon>
    </lineage>
</organism>
<dbReference type="Proteomes" id="UP000238479">
    <property type="component" value="Chromosome 1"/>
</dbReference>
<keyword evidence="2" id="KW-1185">Reference proteome</keyword>
<gene>
    <name evidence="1" type="ORF">RchiOBHm_Chr1g0324011</name>
</gene>
<evidence type="ECO:0000313" key="2">
    <source>
        <dbReference type="Proteomes" id="UP000238479"/>
    </source>
</evidence>
<dbReference type="OMA" id="WRACHAF"/>